<dbReference type="EC" id="3.2.1.22" evidence="3 6"/>
<feature type="transmembrane region" description="Helical" evidence="7">
    <location>
        <begin position="12"/>
        <end position="32"/>
    </location>
</feature>
<dbReference type="InterPro" id="IPR002241">
    <property type="entry name" value="Glyco_hydro_27"/>
</dbReference>
<dbReference type="PANTHER" id="PTHR11452">
    <property type="entry name" value="ALPHA-GALACTOSIDASE/ALPHA-N-ACETYLGALACTOSAMINIDASE"/>
    <property type="match status" value="1"/>
</dbReference>
<evidence type="ECO:0000256" key="4">
    <source>
        <dbReference type="ARBA" id="ARBA00022801"/>
    </source>
</evidence>
<keyword evidence="9" id="KW-1185">Reference proteome</keyword>
<keyword evidence="7" id="KW-1133">Transmembrane helix</keyword>
<dbReference type="GO" id="GO:0004557">
    <property type="term" value="F:alpha-galactosidase activity"/>
    <property type="evidence" value="ECO:0007669"/>
    <property type="project" value="UniProtKB-EC"/>
</dbReference>
<sequence>MSNRPTTFHQHSFAVKWIGIAVFALSTIGFTAQSPASKVTRRSPPSGPRPAMGWNSYWPFECGDNVKEEDLRKQADLLAEKGLVKAGYSTFVVECGWEDWPNDDGSPNVIQVKCFQRWLTAVLRLLAIQGLAPGSRYMGRVCDQPTRMKQICPRDPKEKFRGGDPPKDLKLYISKLVEWGMGYLSHRPCDLTSPDRLQYPDQASELNCDAEQSRYVQMEDAVKAAGVQIFYATGQWGESRETSNQKRANSWKVADDTRDNWNSFIRTLNGLVPFAHKTCAGSFNDLGLLQLGENKIYSPEKLTQFAFWSAAKYAISPLILSTDLSKLDQYSVDMLQRPGPLAVNGLISKLPLVPFPIQQDALGKAITLRRRYSGDKDIWSGPLSDGSTVAGELQLSLSDYGSNFLFRIKIIMIINWEDNTAQKAINLVDLGFASAHLYDVWTGRDLGAFNSRYKKLTETKPAAKRVFKRFPADMADTMGDARMREVTPGVKAVSQISPNGGGGVRWSNIPGSQTPGDTLVSFDFINAQLATGDEDDSKLNFKHTVITVNDKDKVYVDFPISGLLWEQVYEGFLVSLPLLVRVTTTFILYTVGPGEYNTILIEGVDEWAPDFVCLSVAQDPSQAS</sequence>
<keyword evidence="7" id="KW-0472">Membrane</keyword>
<gene>
    <name evidence="8" type="ORF">VP01_842g3</name>
</gene>
<evidence type="ECO:0000256" key="3">
    <source>
        <dbReference type="ARBA" id="ARBA00012755"/>
    </source>
</evidence>
<dbReference type="STRING" id="27349.A0A0L6U9C3"/>
<dbReference type="EMBL" id="LAVV01013971">
    <property type="protein sequence ID" value="KNZ45159.1"/>
    <property type="molecule type" value="Genomic_DNA"/>
</dbReference>
<keyword evidence="5 6" id="KW-0326">Glycosidase</keyword>
<comment type="caution">
    <text evidence="8">The sequence shown here is derived from an EMBL/GenBank/DDBJ whole genome shotgun (WGS) entry which is preliminary data.</text>
</comment>
<dbReference type="AlphaFoldDB" id="A0A0L6U9C3"/>
<protein>
    <recommendedName>
        <fullName evidence="3 6">Alpha-galactosidase</fullName>
        <ecNumber evidence="3 6">3.2.1.22</ecNumber>
    </recommendedName>
    <alternativeName>
        <fullName evidence="6">Melibiase</fullName>
    </alternativeName>
</protein>
<dbReference type="GO" id="GO:0005975">
    <property type="term" value="P:carbohydrate metabolic process"/>
    <property type="evidence" value="ECO:0007669"/>
    <property type="project" value="InterPro"/>
</dbReference>
<dbReference type="InterPro" id="IPR013785">
    <property type="entry name" value="Aldolase_TIM"/>
</dbReference>
<evidence type="ECO:0000256" key="6">
    <source>
        <dbReference type="RuleBase" id="RU361168"/>
    </source>
</evidence>
<dbReference type="VEuPathDB" id="FungiDB:VP01_842g3"/>
<evidence type="ECO:0000313" key="8">
    <source>
        <dbReference type="EMBL" id="KNZ45159.1"/>
    </source>
</evidence>
<keyword evidence="6" id="KW-1015">Disulfide bond</keyword>
<dbReference type="Gene3D" id="3.20.20.70">
    <property type="entry name" value="Aldolase class I"/>
    <property type="match status" value="1"/>
</dbReference>
<evidence type="ECO:0000256" key="1">
    <source>
        <dbReference type="ARBA" id="ARBA00001255"/>
    </source>
</evidence>
<evidence type="ECO:0000313" key="9">
    <source>
        <dbReference type="Proteomes" id="UP000037035"/>
    </source>
</evidence>
<keyword evidence="4 6" id="KW-0378">Hydrolase</keyword>
<comment type="catalytic activity">
    <reaction evidence="1 6">
        <text>Hydrolysis of terminal, non-reducing alpha-D-galactose residues in alpha-D-galactosides, including galactose oligosaccharides, galactomannans and galactolipids.</text>
        <dbReference type="EC" id="3.2.1.22"/>
    </reaction>
</comment>
<proteinExistence type="inferred from homology"/>
<reference evidence="8 9" key="1">
    <citation type="submission" date="2015-08" db="EMBL/GenBank/DDBJ databases">
        <title>Next Generation Sequencing and Analysis of the Genome of Puccinia sorghi L Schw, the Causal Agent of Maize Common Rust.</title>
        <authorList>
            <person name="Rochi L."/>
            <person name="Burguener G."/>
            <person name="Darino M."/>
            <person name="Turjanski A."/>
            <person name="Kreff E."/>
            <person name="Dieguez M.J."/>
            <person name="Sacco F."/>
        </authorList>
    </citation>
    <scope>NUCLEOTIDE SEQUENCE [LARGE SCALE GENOMIC DNA]</scope>
    <source>
        <strain evidence="8 9">RO10H11247</strain>
    </source>
</reference>
<evidence type="ECO:0000256" key="5">
    <source>
        <dbReference type="ARBA" id="ARBA00023295"/>
    </source>
</evidence>
<accession>A0A0L6U9C3</accession>
<dbReference type="Proteomes" id="UP000037035">
    <property type="component" value="Unassembled WGS sequence"/>
</dbReference>
<dbReference type="OrthoDB" id="5795902at2759"/>
<keyword evidence="7" id="KW-0812">Transmembrane</keyword>
<dbReference type="Pfam" id="PF16499">
    <property type="entry name" value="Melibiase_2"/>
    <property type="match status" value="1"/>
</dbReference>
<organism evidence="8 9">
    <name type="scientific">Puccinia sorghi</name>
    <dbReference type="NCBI Taxonomy" id="27349"/>
    <lineage>
        <taxon>Eukaryota</taxon>
        <taxon>Fungi</taxon>
        <taxon>Dikarya</taxon>
        <taxon>Basidiomycota</taxon>
        <taxon>Pucciniomycotina</taxon>
        <taxon>Pucciniomycetes</taxon>
        <taxon>Pucciniales</taxon>
        <taxon>Pucciniaceae</taxon>
        <taxon>Puccinia</taxon>
    </lineage>
</organism>
<evidence type="ECO:0000256" key="2">
    <source>
        <dbReference type="ARBA" id="ARBA00009743"/>
    </source>
</evidence>
<dbReference type="SUPFAM" id="SSF51445">
    <property type="entry name" value="(Trans)glycosidases"/>
    <property type="match status" value="1"/>
</dbReference>
<dbReference type="InterPro" id="IPR013780">
    <property type="entry name" value="Glyco_hydro_b"/>
</dbReference>
<name>A0A0L6U9C3_9BASI</name>
<dbReference type="InterPro" id="IPR017853">
    <property type="entry name" value="GH"/>
</dbReference>
<dbReference type="PANTHER" id="PTHR11452:SF75">
    <property type="entry name" value="ALPHA-GALACTOSIDASE MEL1"/>
    <property type="match status" value="1"/>
</dbReference>
<dbReference type="Gene3D" id="2.60.40.1180">
    <property type="entry name" value="Golgi alpha-mannosidase II"/>
    <property type="match status" value="1"/>
</dbReference>
<dbReference type="PRINTS" id="PR00740">
    <property type="entry name" value="GLHYDRLASE27"/>
</dbReference>
<comment type="similarity">
    <text evidence="2 6">Belongs to the glycosyl hydrolase 27 family.</text>
</comment>
<evidence type="ECO:0000256" key="7">
    <source>
        <dbReference type="SAM" id="Phobius"/>
    </source>
</evidence>